<reference evidence="2" key="1">
    <citation type="journal article" date="2023" name="Plant J.">
        <title>Genome sequences and population genomics provide insights into the demographic history, inbreeding, and mutation load of two 'living fossil' tree species of Dipteronia.</title>
        <authorList>
            <person name="Feng Y."/>
            <person name="Comes H.P."/>
            <person name="Chen J."/>
            <person name="Zhu S."/>
            <person name="Lu R."/>
            <person name="Zhang X."/>
            <person name="Li P."/>
            <person name="Qiu J."/>
            <person name="Olsen K.M."/>
            <person name="Qiu Y."/>
        </authorList>
    </citation>
    <scope>NUCLEOTIDE SEQUENCE</scope>
    <source>
        <strain evidence="2">KIB01</strain>
    </source>
</reference>
<feature type="region of interest" description="Disordered" evidence="1">
    <location>
        <begin position="289"/>
        <end position="315"/>
    </location>
</feature>
<dbReference type="InterPro" id="IPR036869">
    <property type="entry name" value="J_dom_sf"/>
</dbReference>
<evidence type="ECO:0000313" key="3">
    <source>
        <dbReference type="Proteomes" id="UP001280121"/>
    </source>
</evidence>
<name>A0AAE0CR94_9ROSI</name>
<feature type="compositionally biased region" description="Polar residues" evidence="1">
    <location>
        <begin position="564"/>
        <end position="575"/>
    </location>
</feature>
<keyword evidence="3" id="KW-1185">Reference proteome</keyword>
<feature type="compositionally biased region" description="Polar residues" evidence="1">
    <location>
        <begin position="463"/>
        <end position="473"/>
    </location>
</feature>
<feature type="compositionally biased region" description="Low complexity" evidence="1">
    <location>
        <begin position="132"/>
        <end position="143"/>
    </location>
</feature>
<feature type="region of interest" description="Disordered" evidence="1">
    <location>
        <begin position="18"/>
        <end position="71"/>
    </location>
</feature>
<dbReference type="GO" id="GO:0030276">
    <property type="term" value="F:clathrin binding"/>
    <property type="evidence" value="ECO:0007669"/>
    <property type="project" value="TreeGrafter"/>
</dbReference>
<feature type="region of interest" description="Disordered" evidence="1">
    <location>
        <begin position="112"/>
        <end position="157"/>
    </location>
</feature>
<dbReference type="Gene3D" id="1.10.287.110">
    <property type="entry name" value="DnaJ domain"/>
    <property type="match status" value="1"/>
</dbReference>
<dbReference type="FunFam" id="1.10.287.110:FF:000043">
    <property type="entry name" value="J-domain protein required for chloroplast accumulation response 1"/>
    <property type="match status" value="1"/>
</dbReference>
<protein>
    <recommendedName>
        <fullName evidence="4">J domain-containing protein required for chloroplast accumulation response 1</fullName>
    </recommendedName>
</protein>
<dbReference type="PANTHER" id="PTHR23172:SF64">
    <property type="entry name" value="J DOMAIN-CONTAINING PROTEIN REQUIRED FOR CHLOROPLAST ACCUMULATION RESPONSE 1"/>
    <property type="match status" value="1"/>
</dbReference>
<dbReference type="SUPFAM" id="SSF46565">
    <property type="entry name" value="Chaperone J-domain"/>
    <property type="match status" value="1"/>
</dbReference>
<feature type="compositionally biased region" description="Low complexity" evidence="1">
    <location>
        <begin position="224"/>
        <end position="235"/>
    </location>
</feature>
<dbReference type="GO" id="GO:0072318">
    <property type="term" value="P:clathrin coat disassembly"/>
    <property type="evidence" value="ECO:0007669"/>
    <property type="project" value="TreeGrafter"/>
</dbReference>
<dbReference type="GO" id="GO:0031982">
    <property type="term" value="C:vesicle"/>
    <property type="evidence" value="ECO:0007669"/>
    <property type="project" value="TreeGrafter"/>
</dbReference>
<gene>
    <name evidence="2" type="ORF">Ddye_007022</name>
</gene>
<feature type="compositionally biased region" description="Basic and acidic residues" evidence="1">
    <location>
        <begin position="551"/>
        <end position="562"/>
    </location>
</feature>
<sequence length="726" mass="79755">MERFSQRESVLLGYGPQRSFINESSSSSSKTPYKDSDVDFNDVFGGPPRRSTIHNHELRSFSEGTSDDNGLIEDGEKVVYRHSWNCLSEKPVFGEEGLTRRRYQTENFFNDIFRGNESSGSSPRKREWDAYSSSPSSSVLSPARPLPPKAEPFGTPVPAQFRLPAELTKVMELPTFGSSPGSPYKSKDGASNGSNYFSRSRSISSSLSQSQEERDDTKSAYRQSLLSRELSSSNLVGYDETDTGGHSKEESKSSAGVTNGNQFHFSIYKWAGKGVPVPLVMPLRGGSNLRLKESDNTEKSASSGGRIESESKARELSMATLHGPKLPSNDKESVAINKFPVMEQDKQDNGSLPDTINRDKVEPRQIVDPGKTISQSTGEAAKLKKNISVVAEGTPKPELKPPHLLFNDHEKGNEEKTNKASGKESKVKSTKISSVVVVNSKNAKKLDGKKTTSDSLGAGEVSWQGSPRNSGESGKTRVKGRVKEFVKIFNQDAFSKPKISVDSPSQSSRLKGIGTSNPEKEAKFSKIGTDTKTHMPNRHDKKSLSDASVVVDDHLQRSEKQHSATKNVNHVSNDTPQKKDSSTTASVPNVSKAVAGDVDETFQVNFLVKELEPDENKLTQAGIDPEEIQDIDAKIRKWSNGKEGNIRSLLSTLQYVLWTGSGWKPVPLVDIIEANAVKRSYQKALLCLHPDKLQQKGAASHQKYTAEKVFDILQDAWTHFNSLGSL</sequence>
<feature type="region of interest" description="Disordered" evidence="1">
    <location>
        <begin position="392"/>
        <end position="431"/>
    </location>
</feature>
<dbReference type="GO" id="GO:0072583">
    <property type="term" value="P:clathrin-dependent endocytosis"/>
    <property type="evidence" value="ECO:0007669"/>
    <property type="project" value="TreeGrafter"/>
</dbReference>
<feature type="region of interest" description="Disordered" evidence="1">
    <location>
        <begin position="497"/>
        <end position="588"/>
    </location>
</feature>
<feature type="compositionally biased region" description="Basic and acidic residues" evidence="1">
    <location>
        <begin position="518"/>
        <end position="533"/>
    </location>
</feature>
<proteinExistence type="predicted"/>
<comment type="caution">
    <text evidence="2">The sequence shown here is derived from an EMBL/GenBank/DDBJ whole genome shotgun (WGS) entry which is preliminary data.</text>
</comment>
<accession>A0AAE0CR94</accession>
<feature type="region of interest" description="Disordered" evidence="1">
    <location>
        <begin position="174"/>
        <end position="258"/>
    </location>
</feature>
<feature type="compositionally biased region" description="Low complexity" evidence="1">
    <location>
        <begin position="198"/>
        <end position="210"/>
    </location>
</feature>
<dbReference type="GO" id="GO:0005737">
    <property type="term" value="C:cytoplasm"/>
    <property type="evidence" value="ECO:0007669"/>
    <property type="project" value="TreeGrafter"/>
</dbReference>
<evidence type="ECO:0000256" key="1">
    <source>
        <dbReference type="SAM" id="MobiDB-lite"/>
    </source>
</evidence>
<evidence type="ECO:0008006" key="4">
    <source>
        <dbReference type="Google" id="ProtNLM"/>
    </source>
</evidence>
<feature type="region of interest" description="Disordered" evidence="1">
    <location>
        <begin position="445"/>
        <end position="478"/>
    </location>
</feature>
<dbReference type="AlphaFoldDB" id="A0AAE0CR94"/>
<feature type="compositionally biased region" description="Polar residues" evidence="1">
    <location>
        <begin position="502"/>
        <end position="517"/>
    </location>
</feature>
<dbReference type="EMBL" id="JANJYI010000002">
    <property type="protein sequence ID" value="KAK2660489.1"/>
    <property type="molecule type" value="Genomic_DNA"/>
</dbReference>
<feature type="compositionally biased region" description="Basic and acidic residues" evidence="1">
    <location>
        <begin position="243"/>
        <end position="252"/>
    </location>
</feature>
<evidence type="ECO:0000313" key="2">
    <source>
        <dbReference type="EMBL" id="KAK2660489.1"/>
    </source>
</evidence>
<organism evidence="2 3">
    <name type="scientific">Dipteronia dyeriana</name>
    <dbReference type="NCBI Taxonomy" id="168575"/>
    <lineage>
        <taxon>Eukaryota</taxon>
        <taxon>Viridiplantae</taxon>
        <taxon>Streptophyta</taxon>
        <taxon>Embryophyta</taxon>
        <taxon>Tracheophyta</taxon>
        <taxon>Spermatophyta</taxon>
        <taxon>Magnoliopsida</taxon>
        <taxon>eudicotyledons</taxon>
        <taxon>Gunneridae</taxon>
        <taxon>Pentapetalae</taxon>
        <taxon>rosids</taxon>
        <taxon>malvids</taxon>
        <taxon>Sapindales</taxon>
        <taxon>Sapindaceae</taxon>
        <taxon>Hippocastanoideae</taxon>
        <taxon>Acereae</taxon>
        <taxon>Dipteronia</taxon>
    </lineage>
</organism>
<dbReference type="PANTHER" id="PTHR23172">
    <property type="entry name" value="AUXILIN/CYCLIN G-ASSOCIATED KINASE-RELATED"/>
    <property type="match status" value="1"/>
</dbReference>
<dbReference type="Proteomes" id="UP001280121">
    <property type="component" value="Unassembled WGS sequence"/>
</dbReference>
<feature type="compositionally biased region" description="Basic and acidic residues" evidence="1">
    <location>
        <begin position="395"/>
        <end position="427"/>
    </location>
</feature>